<proteinExistence type="predicted"/>
<dbReference type="AntiFam" id="ANF00095">
    <property type="entry name" value="Shadow ORF (opposite ABC transporters)"/>
</dbReference>
<dbReference type="InterPro" id="IPR029058">
    <property type="entry name" value="AB_hydrolase_fold"/>
</dbReference>
<organism evidence="1 2">
    <name type="scientific">Rhizopus oryzae</name>
    <name type="common">Mucormycosis agent</name>
    <name type="synonym">Rhizopus arrhizus var. delemar</name>
    <dbReference type="NCBI Taxonomy" id="64495"/>
    <lineage>
        <taxon>Eukaryota</taxon>
        <taxon>Fungi</taxon>
        <taxon>Fungi incertae sedis</taxon>
        <taxon>Mucoromycota</taxon>
        <taxon>Mucoromycotina</taxon>
        <taxon>Mucoromycetes</taxon>
        <taxon>Mucorales</taxon>
        <taxon>Mucorineae</taxon>
        <taxon>Rhizopodaceae</taxon>
        <taxon>Rhizopus</taxon>
    </lineage>
</organism>
<name>A0A9P7BKI3_RHIOR</name>
<reference evidence="1" key="1">
    <citation type="journal article" date="2020" name="Microb. Genom.">
        <title>Genetic diversity of clinical and environmental Mucorales isolates obtained from an investigation of mucormycosis cases among solid organ transplant recipients.</title>
        <authorList>
            <person name="Nguyen M.H."/>
            <person name="Kaul D."/>
            <person name="Muto C."/>
            <person name="Cheng S.J."/>
            <person name="Richter R.A."/>
            <person name="Bruno V.M."/>
            <person name="Liu G."/>
            <person name="Beyhan S."/>
            <person name="Sundermann A.J."/>
            <person name="Mounaud S."/>
            <person name="Pasculle A.W."/>
            <person name="Nierman W.C."/>
            <person name="Driscoll E."/>
            <person name="Cumbie R."/>
            <person name="Clancy C.J."/>
            <person name="Dupont C.L."/>
        </authorList>
    </citation>
    <scope>NUCLEOTIDE SEQUENCE</scope>
    <source>
        <strain evidence="1">GL11</strain>
    </source>
</reference>
<dbReference type="Proteomes" id="UP000716291">
    <property type="component" value="Unassembled WGS sequence"/>
</dbReference>
<dbReference type="SUPFAM" id="SSF53474">
    <property type="entry name" value="alpha/beta-Hydrolases"/>
    <property type="match status" value="1"/>
</dbReference>
<sequence>MSGAATAADLPASQAVLAAADDETGPLPWIIGGHSLGGQLACVHAGRAPQHFNRLWLAASGSPFWRGFPPPRGWLLPLVYRCLPWIAQRQGVLHGRRLGFRARLLQHPHGAQRQVFQHRQMREQVEVLEHHADLGAPPIDVGGGVCQRHAVHADGAGGGPQEAGDHVQQRALAAARGADDGHEFALFERQADLAHRMRP</sequence>
<dbReference type="Gene3D" id="3.40.50.1820">
    <property type="entry name" value="alpha/beta hydrolase"/>
    <property type="match status" value="1"/>
</dbReference>
<dbReference type="EMBL" id="JAANQT010006143">
    <property type="protein sequence ID" value="KAG1292220.1"/>
    <property type="molecule type" value="Genomic_DNA"/>
</dbReference>
<evidence type="ECO:0000313" key="2">
    <source>
        <dbReference type="Proteomes" id="UP000716291"/>
    </source>
</evidence>
<evidence type="ECO:0000313" key="1">
    <source>
        <dbReference type="EMBL" id="KAG1292220.1"/>
    </source>
</evidence>
<protein>
    <recommendedName>
        <fullName evidence="3">Serine aminopeptidase S33 domain-containing protein</fullName>
    </recommendedName>
</protein>
<accession>A0A9P7BKI3</accession>
<evidence type="ECO:0008006" key="3">
    <source>
        <dbReference type="Google" id="ProtNLM"/>
    </source>
</evidence>
<dbReference type="AlphaFoldDB" id="A0A9P7BKI3"/>
<gene>
    <name evidence="1" type="ORF">G6F64_013698</name>
</gene>
<keyword evidence="2" id="KW-1185">Reference proteome</keyword>
<comment type="caution">
    <text evidence="1">The sequence shown here is derived from an EMBL/GenBank/DDBJ whole genome shotgun (WGS) entry which is preliminary data.</text>
</comment>